<feature type="binding site" description="in other chain" evidence="8">
    <location>
        <begin position="10"/>
        <end position="12"/>
    </location>
    <ligand>
        <name>FMN</name>
        <dbReference type="ChEBI" id="CHEBI:58210"/>
        <note>ligand shared between dimeric partners</note>
    </ligand>
</feature>
<dbReference type="GO" id="GO:0016491">
    <property type="term" value="F:oxidoreductase activity"/>
    <property type="evidence" value="ECO:0007669"/>
    <property type="project" value="UniProtKB-UniRule"/>
</dbReference>
<evidence type="ECO:0000313" key="11">
    <source>
        <dbReference type="Proteomes" id="UP000295657"/>
    </source>
</evidence>
<protein>
    <recommendedName>
        <fullName evidence="7">Putative NAD(P)H nitroreductase</fullName>
        <ecNumber evidence="7">1.-.-.-</ecNumber>
    </recommendedName>
</protein>
<reference evidence="10 11" key="1">
    <citation type="submission" date="2019-03" db="EMBL/GenBank/DDBJ databases">
        <title>Genomic Encyclopedia of Type Strains, Phase IV (KMG-IV): sequencing the most valuable type-strain genomes for metagenomic binning, comparative biology and taxonomic classification.</title>
        <authorList>
            <person name="Goeker M."/>
        </authorList>
    </citation>
    <scope>NUCLEOTIDE SEQUENCE [LARGE SCALE GENOMIC DNA]</scope>
    <source>
        <strain evidence="10 11">DSM 28403</strain>
    </source>
</reference>
<dbReference type="Proteomes" id="UP000295657">
    <property type="component" value="Unassembled WGS sequence"/>
</dbReference>
<comment type="similarity">
    <text evidence="1 7">Belongs to the nitroreductase family.</text>
</comment>
<dbReference type="PANTHER" id="PTHR43821:SF1">
    <property type="entry name" value="NAD(P)H NITROREDUCTASE YDJA-RELATED"/>
    <property type="match status" value="1"/>
</dbReference>
<gene>
    <name evidence="10" type="ORF">EDC45_0792</name>
</gene>
<keyword evidence="3 7" id="KW-0288">FMN</keyword>
<keyword evidence="6 7" id="KW-0520">NAD</keyword>
<feature type="binding site" description="in other chain" evidence="8">
    <location>
        <begin position="132"/>
        <end position="134"/>
    </location>
    <ligand>
        <name>FMN</name>
        <dbReference type="ChEBI" id="CHEBI:58210"/>
        <note>ligand shared between dimeric partners</note>
    </ligand>
</feature>
<dbReference type="EC" id="1.-.-.-" evidence="7"/>
<dbReference type="PANTHER" id="PTHR43821">
    <property type="entry name" value="NAD(P)H NITROREDUCTASE YDJA-RELATED"/>
    <property type="match status" value="1"/>
</dbReference>
<dbReference type="CDD" id="cd02135">
    <property type="entry name" value="YdjA-like"/>
    <property type="match status" value="1"/>
</dbReference>
<dbReference type="InterPro" id="IPR029479">
    <property type="entry name" value="Nitroreductase"/>
</dbReference>
<evidence type="ECO:0000256" key="8">
    <source>
        <dbReference type="PIRSR" id="PIRSR000232-1"/>
    </source>
</evidence>
<dbReference type="RefSeq" id="WP_133543666.1">
    <property type="nucleotide sequence ID" value="NZ_SNYQ01000002.1"/>
</dbReference>
<comment type="caution">
    <text evidence="10">The sequence shown here is derived from an EMBL/GenBank/DDBJ whole genome shotgun (WGS) entry which is preliminary data.</text>
</comment>
<keyword evidence="2 7" id="KW-0285">Flavoprotein</keyword>
<comment type="cofactor">
    <cofactor evidence="8">
        <name>FMN</name>
        <dbReference type="ChEBI" id="CHEBI:58210"/>
    </cofactor>
    <text evidence="8">Binds 1 FMN per subunit.</text>
</comment>
<name>A0A4R6VET5_9PAST</name>
<keyword evidence="11" id="KW-1185">Reference proteome</keyword>
<dbReference type="EMBL" id="SNYQ01000002">
    <property type="protein sequence ID" value="TDQ59000.1"/>
    <property type="molecule type" value="Genomic_DNA"/>
</dbReference>
<feature type="binding site" evidence="8">
    <location>
        <position position="39"/>
    </location>
    <ligand>
        <name>FMN</name>
        <dbReference type="ChEBI" id="CHEBI:58210"/>
        <note>ligand shared between dimeric partners</note>
    </ligand>
</feature>
<dbReference type="InterPro" id="IPR000415">
    <property type="entry name" value="Nitroreductase-like"/>
</dbReference>
<dbReference type="OrthoDB" id="9804207at2"/>
<evidence type="ECO:0000256" key="1">
    <source>
        <dbReference type="ARBA" id="ARBA00007118"/>
    </source>
</evidence>
<evidence type="ECO:0000313" key="10">
    <source>
        <dbReference type="EMBL" id="TDQ59000.1"/>
    </source>
</evidence>
<evidence type="ECO:0000256" key="5">
    <source>
        <dbReference type="ARBA" id="ARBA00023002"/>
    </source>
</evidence>
<keyword evidence="5 7" id="KW-0560">Oxidoreductase</keyword>
<feature type="domain" description="Nitroreductase" evidence="9">
    <location>
        <begin position="9"/>
        <end position="162"/>
    </location>
</feature>
<evidence type="ECO:0000256" key="4">
    <source>
        <dbReference type="ARBA" id="ARBA00022857"/>
    </source>
</evidence>
<dbReference type="InterPro" id="IPR052530">
    <property type="entry name" value="NAD(P)H_nitroreductase"/>
</dbReference>
<evidence type="ECO:0000256" key="6">
    <source>
        <dbReference type="ARBA" id="ARBA00023027"/>
    </source>
</evidence>
<dbReference type="PIRSF" id="PIRSF000232">
    <property type="entry name" value="YdjA"/>
    <property type="match status" value="1"/>
</dbReference>
<dbReference type="AlphaFoldDB" id="A0A4R6VET5"/>
<evidence type="ECO:0000256" key="3">
    <source>
        <dbReference type="ARBA" id="ARBA00022643"/>
    </source>
</evidence>
<proteinExistence type="inferred from homology"/>
<sequence length="187" mass="20725">MDTLTLLNSRRSVKNLTAPGPNPEQLAHILQAALHVPDHGKLHPYRFIVIQNESMDKFETLLKQAAVEFNMDENSSKKIERIARQTPLVIAVVAKIDPNIGKVPPAEQLLSAGCAAYSIQLAANALGFDNVWISGKWVKGSALRKACACSEQDEIIALLRIGSDKDKDEKIERERKNADLNRLVSYL</sequence>
<dbReference type="Pfam" id="PF00881">
    <property type="entry name" value="Nitroreductase"/>
    <property type="match status" value="1"/>
</dbReference>
<dbReference type="InterPro" id="IPR026021">
    <property type="entry name" value="YdjA-like"/>
</dbReference>
<keyword evidence="4 7" id="KW-0521">NADP</keyword>
<accession>A0A4R6VET5</accession>
<organism evidence="10 11">
    <name type="scientific">Mesocricetibacter intestinalis</name>
    <dbReference type="NCBI Taxonomy" id="1521930"/>
    <lineage>
        <taxon>Bacteria</taxon>
        <taxon>Pseudomonadati</taxon>
        <taxon>Pseudomonadota</taxon>
        <taxon>Gammaproteobacteria</taxon>
        <taxon>Pasteurellales</taxon>
        <taxon>Pasteurellaceae</taxon>
        <taxon>Mesocricetibacter</taxon>
    </lineage>
</organism>
<evidence type="ECO:0000259" key="9">
    <source>
        <dbReference type="Pfam" id="PF00881"/>
    </source>
</evidence>
<dbReference type="SUPFAM" id="SSF55469">
    <property type="entry name" value="FMN-dependent nitroreductase-like"/>
    <property type="match status" value="1"/>
</dbReference>
<evidence type="ECO:0000256" key="2">
    <source>
        <dbReference type="ARBA" id="ARBA00022630"/>
    </source>
</evidence>
<dbReference type="Gene3D" id="3.40.109.10">
    <property type="entry name" value="NADH Oxidase"/>
    <property type="match status" value="1"/>
</dbReference>
<evidence type="ECO:0000256" key="7">
    <source>
        <dbReference type="PIRNR" id="PIRNR000232"/>
    </source>
</evidence>